<dbReference type="InterPro" id="IPR011711">
    <property type="entry name" value="GntR_C"/>
</dbReference>
<sequence>MNELLRALPLDEEATHAHTGAWVASVLRTRIAEGRLRPGSKLSEQSLAQALGVSRNTLREAFTVLGNELILTRIPNRGVFVASPGMDDVREIYAVRRMIEPAALQWGPELNVPGLERIVKRARAALASGKIEAMADANQRFHEEVVRASGSAQLQELMTRVLAQMRLVFHAMSDAPDFHSHYVELNASLVDLLRAGERDQAAQALRGYLDTAETELLAHLKDRMAADGS</sequence>
<dbReference type="InterPro" id="IPR000524">
    <property type="entry name" value="Tscrpt_reg_HTH_GntR"/>
</dbReference>
<evidence type="ECO:0000313" key="5">
    <source>
        <dbReference type="EMBL" id="MBP2398538.1"/>
    </source>
</evidence>
<dbReference type="InterPro" id="IPR036390">
    <property type="entry name" value="WH_DNA-bd_sf"/>
</dbReference>
<dbReference type="SUPFAM" id="SSF46785">
    <property type="entry name" value="Winged helix' DNA-binding domain"/>
    <property type="match status" value="1"/>
</dbReference>
<dbReference type="Pfam" id="PF00392">
    <property type="entry name" value="GntR"/>
    <property type="match status" value="1"/>
</dbReference>
<feature type="domain" description="HTH gntR-type" evidence="4">
    <location>
        <begin position="17"/>
        <end position="84"/>
    </location>
</feature>
<proteinExistence type="predicted"/>
<dbReference type="GO" id="GO:0003677">
    <property type="term" value="F:DNA binding"/>
    <property type="evidence" value="ECO:0007669"/>
    <property type="project" value="UniProtKB-KW"/>
</dbReference>
<dbReference type="PANTHER" id="PTHR43537">
    <property type="entry name" value="TRANSCRIPTIONAL REGULATOR, GNTR FAMILY"/>
    <property type="match status" value="1"/>
</dbReference>
<dbReference type="InterPro" id="IPR008920">
    <property type="entry name" value="TF_FadR/GntR_C"/>
</dbReference>
<dbReference type="Pfam" id="PF07729">
    <property type="entry name" value="FCD"/>
    <property type="match status" value="1"/>
</dbReference>
<dbReference type="PROSITE" id="PS50949">
    <property type="entry name" value="HTH_GNTR"/>
    <property type="match status" value="1"/>
</dbReference>
<organism evidence="5 6">
    <name type="scientific">Glutamicibacter protophormiae</name>
    <name type="common">Brevibacterium protophormiae</name>
    <dbReference type="NCBI Taxonomy" id="37930"/>
    <lineage>
        <taxon>Bacteria</taxon>
        <taxon>Bacillati</taxon>
        <taxon>Actinomycetota</taxon>
        <taxon>Actinomycetes</taxon>
        <taxon>Micrococcales</taxon>
        <taxon>Micrococcaceae</taxon>
        <taxon>Glutamicibacter</taxon>
    </lineage>
</organism>
<gene>
    <name evidence="5" type="ORF">JOF39_001619</name>
</gene>
<comment type="caution">
    <text evidence="5">The sequence shown here is derived from an EMBL/GenBank/DDBJ whole genome shotgun (WGS) entry which is preliminary data.</text>
</comment>
<reference evidence="5 6" key="1">
    <citation type="submission" date="2021-03" db="EMBL/GenBank/DDBJ databases">
        <title>Sequencing the genomes of 1000 actinobacteria strains.</title>
        <authorList>
            <person name="Klenk H.-P."/>
        </authorList>
    </citation>
    <scope>NUCLEOTIDE SEQUENCE [LARGE SCALE GENOMIC DNA]</scope>
    <source>
        <strain evidence="5 6">DSM 20168</strain>
    </source>
</reference>
<dbReference type="PANTHER" id="PTHR43537:SF45">
    <property type="entry name" value="GNTR FAMILY REGULATORY PROTEIN"/>
    <property type="match status" value="1"/>
</dbReference>
<evidence type="ECO:0000256" key="3">
    <source>
        <dbReference type="ARBA" id="ARBA00023163"/>
    </source>
</evidence>
<dbReference type="EMBL" id="JAGIOJ010000001">
    <property type="protein sequence ID" value="MBP2398538.1"/>
    <property type="molecule type" value="Genomic_DNA"/>
</dbReference>
<keyword evidence="6" id="KW-1185">Reference proteome</keyword>
<keyword evidence="1" id="KW-0805">Transcription regulation</keyword>
<dbReference type="Gene3D" id="1.10.10.10">
    <property type="entry name" value="Winged helix-like DNA-binding domain superfamily/Winged helix DNA-binding domain"/>
    <property type="match status" value="1"/>
</dbReference>
<dbReference type="Proteomes" id="UP001195422">
    <property type="component" value="Unassembled WGS sequence"/>
</dbReference>
<dbReference type="SMART" id="SM00345">
    <property type="entry name" value="HTH_GNTR"/>
    <property type="match status" value="1"/>
</dbReference>
<evidence type="ECO:0000259" key="4">
    <source>
        <dbReference type="PROSITE" id="PS50949"/>
    </source>
</evidence>
<dbReference type="SMART" id="SM00895">
    <property type="entry name" value="FCD"/>
    <property type="match status" value="1"/>
</dbReference>
<accession>A0ABS4XPV5</accession>
<keyword evidence="3" id="KW-0804">Transcription</keyword>
<dbReference type="SUPFAM" id="SSF48008">
    <property type="entry name" value="GntR ligand-binding domain-like"/>
    <property type="match status" value="1"/>
</dbReference>
<evidence type="ECO:0000256" key="1">
    <source>
        <dbReference type="ARBA" id="ARBA00023015"/>
    </source>
</evidence>
<name>A0ABS4XPV5_GLUPR</name>
<dbReference type="CDD" id="cd07377">
    <property type="entry name" value="WHTH_GntR"/>
    <property type="match status" value="1"/>
</dbReference>
<dbReference type="InterPro" id="IPR036388">
    <property type="entry name" value="WH-like_DNA-bd_sf"/>
</dbReference>
<protein>
    <submittedName>
        <fullName evidence="5">DNA-binding GntR family transcriptional regulator</fullName>
    </submittedName>
</protein>
<keyword evidence="2 5" id="KW-0238">DNA-binding</keyword>
<evidence type="ECO:0000256" key="2">
    <source>
        <dbReference type="ARBA" id="ARBA00023125"/>
    </source>
</evidence>
<evidence type="ECO:0000313" key="6">
    <source>
        <dbReference type="Proteomes" id="UP001195422"/>
    </source>
</evidence>
<dbReference type="Gene3D" id="1.20.120.530">
    <property type="entry name" value="GntR ligand-binding domain-like"/>
    <property type="match status" value="1"/>
</dbReference>